<protein>
    <submittedName>
        <fullName evidence="2">Cupin</fullName>
    </submittedName>
</protein>
<keyword evidence="3" id="KW-1185">Reference proteome</keyword>
<proteinExistence type="predicted"/>
<dbReference type="OrthoDB" id="479699at2"/>
<dbReference type="RefSeq" id="WP_067911552.1">
    <property type="nucleotide sequence ID" value="NZ_KQ954245.1"/>
</dbReference>
<dbReference type="SUPFAM" id="SSF51197">
    <property type="entry name" value="Clavaminate synthase-like"/>
    <property type="match status" value="1"/>
</dbReference>
<dbReference type="SMART" id="SM00558">
    <property type="entry name" value="JmjC"/>
    <property type="match status" value="1"/>
</dbReference>
<dbReference type="InterPro" id="IPR041667">
    <property type="entry name" value="Cupin_8"/>
</dbReference>
<reference evidence="2 3" key="1">
    <citation type="submission" date="2015-10" db="EMBL/GenBank/DDBJ databases">
        <title>Draft genome sequence of Novosphingobium fuchskuhlense DSM 25065 isolated from a surface water sample of the southwest basin of Lake Grosse Fuchskuhle.</title>
        <authorList>
            <person name="Ruckert C."/>
            <person name="Winkler A."/>
            <person name="Glaeser J."/>
            <person name="Grossart H.-P."/>
            <person name="Kalinowski J."/>
            <person name="Glaeser S."/>
        </authorList>
    </citation>
    <scope>NUCLEOTIDE SEQUENCE [LARGE SCALE GENOMIC DNA]</scope>
    <source>
        <strain evidence="2 3">FNE08-7</strain>
    </source>
</reference>
<dbReference type="Proteomes" id="UP000058012">
    <property type="component" value="Unassembled WGS sequence"/>
</dbReference>
<evidence type="ECO:0000313" key="2">
    <source>
        <dbReference type="EMBL" id="KUR70796.1"/>
    </source>
</evidence>
<feature type="domain" description="JmjC" evidence="1">
    <location>
        <begin position="117"/>
        <end position="278"/>
    </location>
</feature>
<dbReference type="InterPro" id="IPR003347">
    <property type="entry name" value="JmjC_dom"/>
</dbReference>
<dbReference type="PANTHER" id="PTHR12461:SF105">
    <property type="entry name" value="HYPOXIA-INDUCIBLE FACTOR 1-ALPHA INHIBITOR"/>
    <property type="match status" value="1"/>
</dbReference>
<dbReference type="EMBL" id="LLZS01000008">
    <property type="protein sequence ID" value="KUR70796.1"/>
    <property type="molecule type" value="Genomic_DNA"/>
</dbReference>
<dbReference type="InterPro" id="IPR014710">
    <property type="entry name" value="RmlC-like_jellyroll"/>
</dbReference>
<dbReference type="PROSITE" id="PS51184">
    <property type="entry name" value="JMJC"/>
    <property type="match status" value="1"/>
</dbReference>
<accession>A0A117UTW6</accession>
<dbReference type="PANTHER" id="PTHR12461">
    <property type="entry name" value="HYPOXIA-INDUCIBLE FACTOR 1 ALPHA INHIBITOR-RELATED"/>
    <property type="match status" value="1"/>
</dbReference>
<evidence type="ECO:0000313" key="3">
    <source>
        <dbReference type="Proteomes" id="UP000058012"/>
    </source>
</evidence>
<evidence type="ECO:0000259" key="1">
    <source>
        <dbReference type="PROSITE" id="PS51184"/>
    </source>
</evidence>
<dbReference type="AlphaFoldDB" id="A0A117UTW6"/>
<dbReference type="Pfam" id="PF13621">
    <property type="entry name" value="Cupin_8"/>
    <property type="match status" value="1"/>
</dbReference>
<gene>
    <name evidence="2" type="ORF">AQZ52_13235</name>
</gene>
<dbReference type="STRING" id="1117702.AQZ52_13235"/>
<name>A0A117UTW6_9SPHN</name>
<comment type="caution">
    <text evidence="2">The sequence shown here is derived from an EMBL/GenBank/DDBJ whole genome shotgun (WGS) entry which is preliminary data.</text>
</comment>
<dbReference type="Gene3D" id="2.60.120.10">
    <property type="entry name" value="Jelly Rolls"/>
    <property type="match status" value="1"/>
</dbReference>
<organism evidence="2 3">
    <name type="scientific">Novosphingobium fuchskuhlense</name>
    <dbReference type="NCBI Taxonomy" id="1117702"/>
    <lineage>
        <taxon>Bacteria</taxon>
        <taxon>Pseudomonadati</taxon>
        <taxon>Pseudomonadota</taxon>
        <taxon>Alphaproteobacteria</taxon>
        <taxon>Sphingomonadales</taxon>
        <taxon>Sphingomonadaceae</taxon>
        <taxon>Novosphingobium</taxon>
    </lineage>
</organism>
<sequence>MAEADASIFAAMPAVQERVASDAAALDALLHGARTPFVIRGLARDWPLVQAGLVSARAARAYLLERARPVPFSVALGEPGKDGRLFYSDDMAMNFREARGKLADIFGGFDANESRADAPAIYLGSIDVPAHFTTVAAENTLALGQREAIVSLWIGTSTRIAAHNDFPDNLAVCAAGRRRFTLFPPEQFANLHLGPIDNTPAGRAVSMVDFHAPDPDRHPRFTEALGTAQVAVLEPGDALFIPSMWWHHVEGLAPFNILMNYWWRDTPRWLGQPQDALNHAILSIRDLPVEDKAIWRALFDHYVFENSPEVTDHIPEGARGILDPLDPAAAGRLRSFLLRTLSK</sequence>